<name>A0AA86SN94_9FABA</name>
<dbReference type="InterPro" id="IPR008271">
    <property type="entry name" value="Ser/Thr_kinase_AS"/>
</dbReference>
<evidence type="ECO:0000256" key="17">
    <source>
        <dbReference type="ARBA" id="ARBA00047899"/>
    </source>
</evidence>
<keyword evidence="8 19" id="KW-0732">Signal</keyword>
<evidence type="ECO:0000256" key="2">
    <source>
        <dbReference type="ARBA" id="ARBA00012513"/>
    </source>
</evidence>
<evidence type="ECO:0000256" key="13">
    <source>
        <dbReference type="ARBA" id="ARBA00022989"/>
    </source>
</evidence>
<dbReference type="FunFam" id="1.10.510.10:FF:000044">
    <property type="entry name" value="Putative LRR receptor-like serine/threonine-protein kinase"/>
    <property type="match status" value="1"/>
</dbReference>
<keyword evidence="4" id="KW-0597">Phosphoprotein</keyword>
<dbReference type="FunFam" id="2.60.120.430:FF:000004">
    <property type="entry name" value="Putative leucine-rich repeat receptor-like serine/threonine-protein kinase"/>
    <property type="match status" value="1"/>
</dbReference>
<gene>
    <name evidence="21" type="ORF">AYBTSS11_LOCUS17314</name>
</gene>
<comment type="subcellular location">
    <subcellularLocation>
        <location evidence="1">Membrane</location>
        <topology evidence="1">Single-pass type I membrane protein</topology>
    </subcellularLocation>
</comment>
<reference evidence="21" key="1">
    <citation type="submission" date="2023-10" db="EMBL/GenBank/DDBJ databases">
        <authorList>
            <person name="Domelevo Entfellner J.-B."/>
        </authorList>
    </citation>
    <scope>NUCLEOTIDE SEQUENCE</scope>
</reference>
<dbReference type="GO" id="GO:0004674">
    <property type="term" value="F:protein serine/threonine kinase activity"/>
    <property type="evidence" value="ECO:0007669"/>
    <property type="project" value="UniProtKB-KW"/>
</dbReference>
<keyword evidence="5" id="KW-0433">Leucine-rich repeat</keyword>
<dbReference type="PROSITE" id="PS50011">
    <property type="entry name" value="PROTEIN_KINASE_DOM"/>
    <property type="match status" value="1"/>
</dbReference>
<dbReference type="Gramene" id="rna-AYBTSS11_LOCUS17314">
    <property type="protein sequence ID" value="CAJ1957653.1"/>
    <property type="gene ID" value="gene-AYBTSS11_LOCUS17314"/>
</dbReference>
<keyword evidence="11" id="KW-0418">Kinase</keyword>
<dbReference type="CDD" id="cd14066">
    <property type="entry name" value="STKc_IRAK"/>
    <property type="match status" value="1"/>
</dbReference>
<dbReference type="InterPro" id="IPR000719">
    <property type="entry name" value="Prot_kinase_dom"/>
</dbReference>
<dbReference type="PANTHER" id="PTHR48006">
    <property type="entry name" value="LEUCINE-RICH REPEAT-CONTAINING PROTEIN DDB_G0281931-RELATED"/>
    <property type="match status" value="1"/>
</dbReference>
<dbReference type="InterPro" id="IPR032675">
    <property type="entry name" value="LRR_dom_sf"/>
</dbReference>
<feature type="domain" description="Protein kinase" evidence="20">
    <location>
        <begin position="446"/>
        <end position="724"/>
    </location>
</feature>
<keyword evidence="22" id="KW-1185">Reference proteome</keyword>
<dbReference type="Gene3D" id="3.80.10.10">
    <property type="entry name" value="Ribonuclease Inhibitor"/>
    <property type="match status" value="1"/>
</dbReference>
<dbReference type="PANTHER" id="PTHR48006:SF81">
    <property type="entry name" value="PROTEIN KINASE DOMAIN-CONTAINING PROTEIN"/>
    <property type="match status" value="1"/>
</dbReference>
<evidence type="ECO:0000313" key="22">
    <source>
        <dbReference type="Proteomes" id="UP001189624"/>
    </source>
</evidence>
<dbReference type="InterPro" id="IPR001611">
    <property type="entry name" value="Leu-rich_rpt"/>
</dbReference>
<proteinExistence type="predicted"/>
<dbReference type="FunFam" id="3.80.10.10:FF:000041">
    <property type="entry name" value="LRR receptor-like serine/threonine-protein kinase ERECTA"/>
    <property type="match status" value="1"/>
</dbReference>
<evidence type="ECO:0000256" key="6">
    <source>
        <dbReference type="ARBA" id="ARBA00022679"/>
    </source>
</evidence>
<sequence>MPTNMNTIISSRFVLLSLLPICFTCLAFGATTLSQYEVSVMKSVAKTLGKDWDFDVHPCNQTQSGDNTIYCNCQVPNDSFCHVEKISLLGNRLTGPIPKELGNLITLTRLILEFNSLSGNLPSELGNLVLINQLYLSSNNFTGQLPEKLSSLTAMKDLDLSYNKLNGPVPGNLQELIAATYTNLFASFSRNKGPVSCDSSNRNCTKKVKSLHINCGGNQTTIGGITYDEDIYPAGPAVYQLSRNNWALSNTGHFLDNNTIPSGHYTTENETRLYMTDAELYKKARISPMSLTYYGFCLENGVYTVKLHFAEIMFTDDHTYSDLGRRVFDVYIQGERVLKDFNIAVEAQGVGKELIKQFRANVSGNDLEIRFYWAGKGTTNIPYKSVNGPLVSAISVYYDGFSFSILWWRGFISGCCLVDSCWHTLVEGLWSNSNYLAHFGVATNNFDISNKIGEGGFGPVYKGILPNSKPIAVKQLSSTSEQGSREFVNEIGMISALQHPNLVKLYGCCVEGDQLLLVYEYMENNSLARALFEDSEHSHLKLNWPTRQNICVGIARGLAFLHEESRLKVVHRDLKSSNVLLDEDLNPKISDFGLARLREGDNTHISTRIAGTWGYMAPEYAMHGYLTEKADVYSFGVVTLEIVSGKRNTIWQSRGEDFYLLDWAGLLKERGGIMELVDRKLGQDFNEDEVMLIVKVALLCTNVTSSLRPSMSSVVSMLEGRTMVPESVSHSSEVMDEMRLEVMREFYSQIDENTASETRRLSLTIGVPWTGSSSSATELNFTHLDASS</sequence>
<keyword evidence="10" id="KW-0547">Nucleotide-binding</keyword>
<accession>A0AA86SN94</accession>
<feature type="signal peptide" evidence="19">
    <location>
        <begin position="1"/>
        <end position="29"/>
    </location>
</feature>
<comment type="catalytic activity">
    <reaction evidence="18">
        <text>L-seryl-[protein] + ATP = O-phospho-L-seryl-[protein] + ADP + H(+)</text>
        <dbReference type="Rhea" id="RHEA:17989"/>
        <dbReference type="Rhea" id="RHEA-COMP:9863"/>
        <dbReference type="Rhea" id="RHEA-COMP:11604"/>
        <dbReference type="ChEBI" id="CHEBI:15378"/>
        <dbReference type="ChEBI" id="CHEBI:29999"/>
        <dbReference type="ChEBI" id="CHEBI:30616"/>
        <dbReference type="ChEBI" id="CHEBI:83421"/>
        <dbReference type="ChEBI" id="CHEBI:456216"/>
        <dbReference type="EC" id="2.7.11.1"/>
    </reaction>
</comment>
<keyword evidence="15" id="KW-0675">Receptor</keyword>
<keyword evidence="6" id="KW-0808">Transferase</keyword>
<protein>
    <recommendedName>
        <fullName evidence="2">non-specific serine/threonine protein kinase</fullName>
        <ecNumber evidence="2">2.7.11.1</ecNumber>
    </recommendedName>
</protein>
<dbReference type="InterPro" id="IPR011009">
    <property type="entry name" value="Kinase-like_dom_sf"/>
</dbReference>
<evidence type="ECO:0000256" key="7">
    <source>
        <dbReference type="ARBA" id="ARBA00022692"/>
    </source>
</evidence>
<keyword evidence="3" id="KW-0723">Serine/threonine-protein kinase</keyword>
<keyword evidence="7" id="KW-0812">Transmembrane</keyword>
<evidence type="ECO:0000256" key="18">
    <source>
        <dbReference type="ARBA" id="ARBA00048679"/>
    </source>
</evidence>
<evidence type="ECO:0000256" key="12">
    <source>
        <dbReference type="ARBA" id="ARBA00022840"/>
    </source>
</evidence>
<keyword evidence="13" id="KW-1133">Transmembrane helix</keyword>
<keyword evidence="14" id="KW-0472">Membrane</keyword>
<evidence type="ECO:0000256" key="16">
    <source>
        <dbReference type="ARBA" id="ARBA00023180"/>
    </source>
</evidence>
<evidence type="ECO:0000256" key="3">
    <source>
        <dbReference type="ARBA" id="ARBA00022527"/>
    </source>
</evidence>
<dbReference type="SUPFAM" id="SSF52058">
    <property type="entry name" value="L domain-like"/>
    <property type="match status" value="1"/>
</dbReference>
<evidence type="ECO:0000256" key="15">
    <source>
        <dbReference type="ARBA" id="ARBA00023170"/>
    </source>
</evidence>
<dbReference type="AlphaFoldDB" id="A0AA86SN94"/>
<dbReference type="InterPro" id="IPR021720">
    <property type="entry name" value="Malectin_dom"/>
</dbReference>
<dbReference type="PROSITE" id="PS00108">
    <property type="entry name" value="PROTEIN_KINASE_ST"/>
    <property type="match status" value="1"/>
</dbReference>
<feature type="chain" id="PRO_5041667701" description="non-specific serine/threonine protein kinase" evidence="19">
    <location>
        <begin position="30"/>
        <end position="788"/>
    </location>
</feature>
<evidence type="ECO:0000259" key="20">
    <source>
        <dbReference type="PROSITE" id="PS50011"/>
    </source>
</evidence>
<evidence type="ECO:0000256" key="4">
    <source>
        <dbReference type="ARBA" id="ARBA00022553"/>
    </source>
</evidence>
<evidence type="ECO:0000256" key="14">
    <source>
        <dbReference type="ARBA" id="ARBA00023136"/>
    </source>
</evidence>
<evidence type="ECO:0000256" key="8">
    <source>
        <dbReference type="ARBA" id="ARBA00022729"/>
    </source>
</evidence>
<evidence type="ECO:0000256" key="10">
    <source>
        <dbReference type="ARBA" id="ARBA00022741"/>
    </source>
</evidence>
<organism evidence="21 22">
    <name type="scientific">Sphenostylis stenocarpa</name>
    <dbReference type="NCBI Taxonomy" id="92480"/>
    <lineage>
        <taxon>Eukaryota</taxon>
        <taxon>Viridiplantae</taxon>
        <taxon>Streptophyta</taxon>
        <taxon>Embryophyta</taxon>
        <taxon>Tracheophyta</taxon>
        <taxon>Spermatophyta</taxon>
        <taxon>Magnoliopsida</taxon>
        <taxon>eudicotyledons</taxon>
        <taxon>Gunneridae</taxon>
        <taxon>Pentapetalae</taxon>
        <taxon>rosids</taxon>
        <taxon>fabids</taxon>
        <taxon>Fabales</taxon>
        <taxon>Fabaceae</taxon>
        <taxon>Papilionoideae</taxon>
        <taxon>50 kb inversion clade</taxon>
        <taxon>NPAAA clade</taxon>
        <taxon>indigoferoid/millettioid clade</taxon>
        <taxon>Phaseoleae</taxon>
        <taxon>Sphenostylis</taxon>
    </lineage>
</organism>
<evidence type="ECO:0000256" key="9">
    <source>
        <dbReference type="ARBA" id="ARBA00022737"/>
    </source>
</evidence>
<keyword evidence="16" id="KW-0325">Glycoprotein</keyword>
<dbReference type="EMBL" id="OY731402">
    <property type="protein sequence ID" value="CAJ1957653.1"/>
    <property type="molecule type" value="Genomic_DNA"/>
</dbReference>
<dbReference type="Pfam" id="PF00560">
    <property type="entry name" value="LRR_1"/>
    <property type="match status" value="2"/>
</dbReference>
<dbReference type="Gene3D" id="2.60.120.430">
    <property type="entry name" value="Galactose-binding lectin"/>
    <property type="match status" value="1"/>
</dbReference>
<dbReference type="SUPFAM" id="SSF56112">
    <property type="entry name" value="Protein kinase-like (PK-like)"/>
    <property type="match status" value="1"/>
</dbReference>
<keyword evidence="12" id="KW-0067">ATP-binding</keyword>
<comment type="catalytic activity">
    <reaction evidence="17">
        <text>L-threonyl-[protein] + ATP = O-phospho-L-threonyl-[protein] + ADP + H(+)</text>
        <dbReference type="Rhea" id="RHEA:46608"/>
        <dbReference type="Rhea" id="RHEA-COMP:11060"/>
        <dbReference type="Rhea" id="RHEA-COMP:11605"/>
        <dbReference type="ChEBI" id="CHEBI:15378"/>
        <dbReference type="ChEBI" id="CHEBI:30013"/>
        <dbReference type="ChEBI" id="CHEBI:30616"/>
        <dbReference type="ChEBI" id="CHEBI:61977"/>
        <dbReference type="ChEBI" id="CHEBI:456216"/>
        <dbReference type="EC" id="2.7.11.1"/>
    </reaction>
</comment>
<dbReference type="GO" id="GO:0005524">
    <property type="term" value="F:ATP binding"/>
    <property type="evidence" value="ECO:0007669"/>
    <property type="project" value="UniProtKB-KW"/>
</dbReference>
<dbReference type="Proteomes" id="UP001189624">
    <property type="component" value="Chromosome 5"/>
</dbReference>
<dbReference type="Pfam" id="PF07714">
    <property type="entry name" value="PK_Tyr_Ser-Thr"/>
    <property type="match status" value="1"/>
</dbReference>
<keyword evidence="9" id="KW-0677">Repeat</keyword>
<evidence type="ECO:0000313" key="21">
    <source>
        <dbReference type="EMBL" id="CAJ1957653.1"/>
    </source>
</evidence>
<dbReference type="SMART" id="SM00220">
    <property type="entry name" value="S_TKc"/>
    <property type="match status" value="1"/>
</dbReference>
<dbReference type="GO" id="GO:0016020">
    <property type="term" value="C:membrane"/>
    <property type="evidence" value="ECO:0007669"/>
    <property type="project" value="UniProtKB-SubCell"/>
</dbReference>
<dbReference type="EC" id="2.7.11.1" evidence="2"/>
<dbReference type="InterPro" id="IPR001245">
    <property type="entry name" value="Ser-Thr/Tyr_kinase_cat_dom"/>
</dbReference>
<evidence type="ECO:0000256" key="19">
    <source>
        <dbReference type="SAM" id="SignalP"/>
    </source>
</evidence>
<dbReference type="Gene3D" id="1.10.510.10">
    <property type="entry name" value="Transferase(Phosphotransferase) domain 1"/>
    <property type="match status" value="1"/>
</dbReference>
<evidence type="ECO:0000256" key="11">
    <source>
        <dbReference type="ARBA" id="ARBA00022777"/>
    </source>
</evidence>
<dbReference type="Pfam" id="PF11721">
    <property type="entry name" value="Malectin"/>
    <property type="match status" value="1"/>
</dbReference>
<evidence type="ECO:0000256" key="5">
    <source>
        <dbReference type="ARBA" id="ARBA00022614"/>
    </source>
</evidence>
<evidence type="ECO:0000256" key="1">
    <source>
        <dbReference type="ARBA" id="ARBA00004479"/>
    </source>
</evidence>
<dbReference type="Gene3D" id="3.30.200.20">
    <property type="entry name" value="Phosphorylase Kinase, domain 1"/>
    <property type="match status" value="1"/>
</dbReference>
<dbReference type="InterPro" id="IPR051824">
    <property type="entry name" value="LRR_Rcpt-Like_S/T_Kinase"/>
</dbReference>
<dbReference type="FunFam" id="3.30.200.20:FF:000217">
    <property type="entry name" value="probable LRR receptor-like serine/threonine-protein kinase At1g53430"/>
    <property type="match status" value="1"/>
</dbReference>